<feature type="non-terminal residue" evidence="1">
    <location>
        <position position="103"/>
    </location>
</feature>
<proteinExistence type="predicted"/>
<dbReference type="Gene3D" id="3.40.30.10">
    <property type="entry name" value="Glutaredoxin"/>
    <property type="match status" value="1"/>
</dbReference>
<dbReference type="EMBL" id="BARU01041612">
    <property type="protein sequence ID" value="GAH76899.1"/>
    <property type="molecule type" value="Genomic_DNA"/>
</dbReference>
<organism evidence="1">
    <name type="scientific">marine sediment metagenome</name>
    <dbReference type="NCBI Taxonomy" id="412755"/>
    <lineage>
        <taxon>unclassified sequences</taxon>
        <taxon>metagenomes</taxon>
        <taxon>ecological metagenomes</taxon>
    </lineage>
</organism>
<evidence type="ECO:0000313" key="1">
    <source>
        <dbReference type="EMBL" id="GAH76899.1"/>
    </source>
</evidence>
<protein>
    <recommendedName>
        <fullName evidence="2">Thioredoxin domain-containing protein</fullName>
    </recommendedName>
</protein>
<dbReference type="AlphaFoldDB" id="X1JEY4"/>
<dbReference type="InterPro" id="IPR036249">
    <property type="entry name" value="Thioredoxin-like_sf"/>
</dbReference>
<name>X1JEY4_9ZZZZ</name>
<dbReference type="SUPFAM" id="SSF52833">
    <property type="entry name" value="Thioredoxin-like"/>
    <property type="match status" value="1"/>
</dbReference>
<gene>
    <name evidence="1" type="ORF">S03H2_64119</name>
</gene>
<evidence type="ECO:0008006" key="2">
    <source>
        <dbReference type="Google" id="ProtNLM"/>
    </source>
</evidence>
<sequence length="103" mass="11653">MKLRITTFILLVLFLTIPINYKIAYADTPVVHAVLFYSQTCSHCHKVITEDLPPLAEKYGEQLQIIGVDVTYEEGQNLYQAAIVKYEIPDHRYGVPALIVGDT</sequence>
<comment type="caution">
    <text evidence="1">The sequence shown here is derived from an EMBL/GenBank/DDBJ whole genome shotgun (WGS) entry which is preliminary data.</text>
</comment>
<accession>X1JEY4</accession>
<reference evidence="1" key="1">
    <citation type="journal article" date="2014" name="Front. Microbiol.">
        <title>High frequency of phylogenetically diverse reductive dehalogenase-homologous genes in deep subseafloor sedimentary metagenomes.</title>
        <authorList>
            <person name="Kawai M."/>
            <person name="Futagami T."/>
            <person name="Toyoda A."/>
            <person name="Takaki Y."/>
            <person name="Nishi S."/>
            <person name="Hori S."/>
            <person name="Arai W."/>
            <person name="Tsubouchi T."/>
            <person name="Morono Y."/>
            <person name="Uchiyama I."/>
            <person name="Ito T."/>
            <person name="Fujiyama A."/>
            <person name="Inagaki F."/>
            <person name="Takami H."/>
        </authorList>
    </citation>
    <scope>NUCLEOTIDE SEQUENCE</scope>
    <source>
        <strain evidence="1">Expedition CK06-06</strain>
    </source>
</reference>